<evidence type="ECO:0000313" key="3">
    <source>
        <dbReference type="Proteomes" id="UP000237068"/>
    </source>
</evidence>
<dbReference type="AlphaFoldDB" id="A0A2S4AMD7"/>
<dbReference type="Gene3D" id="3.40.50.2000">
    <property type="entry name" value="Glycogen Phosphorylase B"/>
    <property type="match status" value="1"/>
</dbReference>
<accession>A0A2S4AMD7</accession>
<dbReference type="GO" id="GO:0016740">
    <property type="term" value="F:transferase activity"/>
    <property type="evidence" value="ECO:0007669"/>
    <property type="project" value="UniProtKB-KW"/>
</dbReference>
<gene>
    <name evidence="2" type="ORF">CXK91_10595</name>
</gene>
<dbReference type="InterPro" id="IPR055259">
    <property type="entry name" value="YkvP/CgeB_Glyco_trans-like"/>
</dbReference>
<dbReference type="EMBL" id="PPXG01000004">
    <property type="protein sequence ID" value="POH82656.1"/>
    <property type="molecule type" value="Genomic_DNA"/>
</dbReference>
<reference evidence="2 3" key="1">
    <citation type="submission" date="2018-01" db="EMBL/GenBank/DDBJ databases">
        <title>Denitrification phenotypes of diverse strains of Pseudomonas stutzeri.</title>
        <authorList>
            <person name="Milligan D.A."/>
            <person name="Bergaust L."/>
            <person name="Bakken L.R."/>
            <person name="Frostegard A."/>
        </authorList>
    </citation>
    <scope>NUCLEOTIDE SEQUENCE [LARGE SCALE GENOMIC DNA]</scope>
    <source>
        <strain evidence="2 3">24a13</strain>
    </source>
</reference>
<proteinExistence type="predicted"/>
<evidence type="ECO:0000313" key="2">
    <source>
        <dbReference type="EMBL" id="POH82656.1"/>
    </source>
</evidence>
<dbReference type="Pfam" id="PF13524">
    <property type="entry name" value="Glyco_trans_1_2"/>
    <property type="match status" value="1"/>
</dbReference>
<feature type="domain" description="Spore protein YkvP/CgeB glycosyl transferase-like" evidence="1">
    <location>
        <begin position="187"/>
        <end position="292"/>
    </location>
</feature>
<dbReference type="OrthoDB" id="9178495at2"/>
<organism evidence="2 3">
    <name type="scientific">Stutzerimonas stutzeri</name>
    <name type="common">Pseudomonas stutzeri</name>
    <dbReference type="NCBI Taxonomy" id="316"/>
    <lineage>
        <taxon>Bacteria</taxon>
        <taxon>Pseudomonadati</taxon>
        <taxon>Pseudomonadota</taxon>
        <taxon>Gammaproteobacteria</taxon>
        <taxon>Pseudomonadales</taxon>
        <taxon>Pseudomonadaceae</taxon>
        <taxon>Stutzerimonas</taxon>
    </lineage>
</organism>
<dbReference type="RefSeq" id="WP_103456099.1">
    <property type="nucleotide sequence ID" value="NZ_JAMOHQ010000004.1"/>
</dbReference>
<dbReference type="SUPFAM" id="SSF53756">
    <property type="entry name" value="UDP-Glycosyltransferase/glycogen phosphorylase"/>
    <property type="match status" value="1"/>
</dbReference>
<protein>
    <submittedName>
        <fullName evidence="2">Glycosyltransferase</fullName>
    </submittedName>
</protein>
<comment type="caution">
    <text evidence="2">The sequence shown here is derived from an EMBL/GenBank/DDBJ whole genome shotgun (WGS) entry which is preliminary data.</text>
</comment>
<name>A0A2S4AMD7_STUST</name>
<sequence length="323" mass="37039">MKILMLVMDEQRIILERLYESVRINSDECKIVRLSKSEQKRLGNVLRKHDSPAYDRVVIFSRLKRLRCQVDVLRCVPGLVFIEHDACQNYMRTSKYHGLYSRFYQRLPWARVVSSGAGVARRLRSEGVDARFVSKGYDEKLIMDLGRKRDIDAAFLGSVNGHSYQERRRMLESIATQTDLLVTRTESGLQYVESLNRIRIFVSADVGMGEYMVKNFEAMACGCALLAWSQGSEEDSAMGFEDGKNVMLYRSADEAVAKLRQLKADPDLVARIALAGQAFAVERYSFARVGRDLARTIAEPMRPWPGLSCWRRAWVRLRYGLKT</sequence>
<keyword evidence="2" id="KW-0808">Transferase</keyword>
<evidence type="ECO:0000259" key="1">
    <source>
        <dbReference type="Pfam" id="PF13524"/>
    </source>
</evidence>
<dbReference type="Proteomes" id="UP000237068">
    <property type="component" value="Unassembled WGS sequence"/>
</dbReference>